<accession>A0A1W7AD43</accession>
<evidence type="ECO:0000256" key="5">
    <source>
        <dbReference type="ARBA" id="ARBA00033748"/>
    </source>
</evidence>
<dbReference type="Pfam" id="PF00296">
    <property type="entry name" value="Bac_luciferase"/>
    <property type="match status" value="1"/>
</dbReference>
<evidence type="ECO:0000259" key="7">
    <source>
        <dbReference type="Pfam" id="PF00296"/>
    </source>
</evidence>
<dbReference type="PANTHER" id="PTHR30011">
    <property type="entry name" value="ALKANESULFONATE MONOOXYGENASE-RELATED"/>
    <property type="match status" value="1"/>
</dbReference>
<evidence type="ECO:0000256" key="4">
    <source>
        <dbReference type="ARBA" id="ARBA00023033"/>
    </source>
</evidence>
<dbReference type="SUPFAM" id="SSF51679">
    <property type="entry name" value="Bacterial luciferase-like"/>
    <property type="match status" value="1"/>
</dbReference>
<keyword evidence="3 8" id="KW-0560">Oxidoreductase</keyword>
<evidence type="ECO:0000256" key="2">
    <source>
        <dbReference type="ARBA" id="ARBA00022643"/>
    </source>
</evidence>
<evidence type="ECO:0000256" key="1">
    <source>
        <dbReference type="ARBA" id="ARBA00022630"/>
    </source>
</evidence>
<evidence type="ECO:0000313" key="9">
    <source>
        <dbReference type="Proteomes" id="UP000194154"/>
    </source>
</evidence>
<comment type="similarity">
    <text evidence="5">Belongs to the NtaA/SnaA/DszA monooxygenase family.</text>
</comment>
<dbReference type="InterPro" id="IPR011251">
    <property type="entry name" value="Luciferase-like_dom"/>
</dbReference>
<dbReference type="KEGG" id="mcak:MCCS_19070"/>
<dbReference type="Proteomes" id="UP000194154">
    <property type="component" value="Chromosome"/>
</dbReference>
<dbReference type="EMBL" id="CP021059">
    <property type="protein sequence ID" value="ARQ07533.1"/>
    <property type="molecule type" value="Genomic_DNA"/>
</dbReference>
<dbReference type="OrthoDB" id="3265338at2"/>
<dbReference type="GO" id="GO:0016705">
    <property type="term" value="F:oxidoreductase activity, acting on paired donors, with incorporation or reduction of molecular oxygen"/>
    <property type="evidence" value="ECO:0007669"/>
    <property type="project" value="InterPro"/>
</dbReference>
<dbReference type="EC" id="1.14.-.-" evidence="8"/>
<evidence type="ECO:0000313" key="8">
    <source>
        <dbReference type="EMBL" id="ARQ07533.1"/>
    </source>
</evidence>
<organism evidence="8 9">
    <name type="scientific">Macrococcoides canis</name>
    <dbReference type="NCBI Taxonomy" id="1855823"/>
    <lineage>
        <taxon>Bacteria</taxon>
        <taxon>Bacillati</taxon>
        <taxon>Bacillota</taxon>
        <taxon>Bacilli</taxon>
        <taxon>Bacillales</taxon>
        <taxon>Staphylococcaceae</taxon>
        <taxon>Macrococcoides</taxon>
    </lineage>
</organism>
<evidence type="ECO:0000256" key="3">
    <source>
        <dbReference type="ARBA" id="ARBA00023002"/>
    </source>
</evidence>
<keyword evidence="9" id="KW-1185">Reference proteome</keyword>
<protein>
    <submittedName>
        <fullName evidence="8">Monooxygenase MoxC</fullName>
        <ecNumber evidence="8">1.14.-.-</ecNumber>
    </submittedName>
</protein>
<reference evidence="8 9" key="1">
    <citation type="journal article" date="2017" name="Int. J. Syst. Evol. Microbiol.">
        <title>Macrococcus canis sp. nov., a skin bacterium associated with infections in dogs.</title>
        <authorList>
            <person name="Gobeli Brawand S."/>
            <person name="Cotting K."/>
            <person name="Gomez-Sanz E."/>
            <person name="Collaud A."/>
            <person name="Thomann A."/>
            <person name="Brodard I."/>
            <person name="Rodriguez-Campos S."/>
            <person name="Strauss C."/>
            <person name="Perreten V."/>
        </authorList>
    </citation>
    <scope>NUCLEOTIDE SEQUENCE [LARGE SCALE GENOMIC DNA]</scope>
    <source>
        <strain evidence="8 9">KM45013</strain>
    </source>
</reference>
<keyword evidence="2 6" id="KW-0288">FMN</keyword>
<dbReference type="PIRSF" id="PIRSF000337">
    <property type="entry name" value="NTA_MOA"/>
    <property type="match status" value="1"/>
</dbReference>
<proteinExistence type="inferred from homology"/>
<feature type="binding site" evidence="6">
    <location>
        <position position="60"/>
    </location>
    <ligand>
        <name>FMN</name>
        <dbReference type="ChEBI" id="CHEBI:58210"/>
    </ligand>
</feature>
<dbReference type="NCBIfam" id="TIGR03860">
    <property type="entry name" value="FMN_nitrolo"/>
    <property type="match status" value="1"/>
</dbReference>
<dbReference type="AlphaFoldDB" id="A0A1W7AD43"/>
<dbReference type="InterPro" id="IPR036661">
    <property type="entry name" value="Luciferase-like_sf"/>
</dbReference>
<keyword evidence="4 8" id="KW-0503">Monooxygenase</keyword>
<dbReference type="Gene3D" id="3.20.20.30">
    <property type="entry name" value="Luciferase-like domain"/>
    <property type="match status" value="1"/>
</dbReference>
<dbReference type="STRING" id="1855823.MCCS_19070"/>
<evidence type="ECO:0000256" key="6">
    <source>
        <dbReference type="PIRSR" id="PIRSR000337-1"/>
    </source>
</evidence>
<dbReference type="InterPro" id="IPR016215">
    <property type="entry name" value="NTA_MOA"/>
</dbReference>
<dbReference type="InterPro" id="IPR051260">
    <property type="entry name" value="Diverse_substr_monoxygenases"/>
</dbReference>
<dbReference type="RefSeq" id="WP_086043086.1">
    <property type="nucleotide sequence ID" value="NZ_CBCRZA010000004.1"/>
</dbReference>
<feature type="binding site" evidence="6">
    <location>
        <position position="98"/>
    </location>
    <ligand>
        <name>FMN</name>
        <dbReference type="ChEBI" id="CHEBI:58210"/>
    </ligand>
</feature>
<dbReference type="GeneID" id="35295998"/>
<feature type="binding site" evidence="6">
    <location>
        <position position="222"/>
    </location>
    <ligand>
        <name>FMN</name>
        <dbReference type="ChEBI" id="CHEBI:58210"/>
    </ligand>
</feature>
<gene>
    <name evidence="8" type="primary">moxC_3</name>
    <name evidence="8" type="ORF">MCCS_19070</name>
</gene>
<feature type="binding site" evidence="6">
    <location>
        <position position="151"/>
    </location>
    <ligand>
        <name>FMN</name>
        <dbReference type="ChEBI" id="CHEBI:58210"/>
    </ligand>
</feature>
<dbReference type="PANTHER" id="PTHR30011:SF16">
    <property type="entry name" value="C2H2 FINGER DOMAIN TRANSCRIPTION FACTOR (EUROFUNG)-RELATED"/>
    <property type="match status" value="1"/>
</dbReference>
<keyword evidence="1 6" id="KW-0285">Flavoprotein</keyword>
<sequence length="444" mass="49485">MKNTNKQMLLGLGFTGAFGANSKAWKSDGVNVTTYPDINADIRYAQMAEQGKFQFIFVGDFPGAIPGDNTEVPAMTLEPIITTTAILQQTKHIGVASTVHTQWNNPYTVARQFKGIDLMSGGRVAWNAVTGSSPKVAENFGVTLMDRTSRYESHYEFVEAVQQFWGTWGEDALKADRESGEFADYRKVKPVYLSGKYTRANGAVVIPPSPQGQPVIFHSGGSPDSIAFAGRYASAMIGEVWTIEQGIATRNALRQAAIDAGRDPDEIKFIAGLMPVVADNKREALDRHASFMDEHIVQQRAYHIGMVLGIHLTPADLERPIPQELLDTVVIDSYSDPRIENVLKVAREGWTLRDIIYHSVIDYHPATLGDAKETADHLTEWFESGAADGFWILPDAYETDFKRFVDEVVPILQERGVFHKDYEGTTLRENMDIPYQYGLDERLK</sequence>
<dbReference type="GO" id="GO:0004497">
    <property type="term" value="F:monooxygenase activity"/>
    <property type="evidence" value="ECO:0007669"/>
    <property type="project" value="UniProtKB-KW"/>
</dbReference>
<name>A0A1W7AD43_9STAP</name>
<feature type="domain" description="Luciferase-like" evidence="7">
    <location>
        <begin position="33"/>
        <end position="294"/>
    </location>
</feature>